<sequence length="168" mass="19349">MQSVFKKVEKKDLSGLLSTMFTNLFKITQEARGNLTKAGYVAGDDFPEDSETKESLSKVLENVFMFADLLLQRPKAVHAVYVKHKDWQELLTWAYHITSKSGVFNLAEQKYLDLMAMEAGILPKDANFENPYIDESEKPRKRFEDPKPKEKKKPKKAKRGPRLSHTEL</sequence>
<keyword evidence="3" id="KW-1185">Reference proteome</keyword>
<dbReference type="EMBL" id="BMAT01012661">
    <property type="protein sequence ID" value="GFR96387.1"/>
    <property type="molecule type" value="Genomic_DNA"/>
</dbReference>
<evidence type="ECO:0000256" key="1">
    <source>
        <dbReference type="SAM" id="MobiDB-lite"/>
    </source>
</evidence>
<evidence type="ECO:0000313" key="2">
    <source>
        <dbReference type="EMBL" id="GFR96387.1"/>
    </source>
</evidence>
<organism evidence="2 3">
    <name type="scientific">Elysia marginata</name>
    <dbReference type="NCBI Taxonomy" id="1093978"/>
    <lineage>
        <taxon>Eukaryota</taxon>
        <taxon>Metazoa</taxon>
        <taxon>Spiralia</taxon>
        <taxon>Lophotrochozoa</taxon>
        <taxon>Mollusca</taxon>
        <taxon>Gastropoda</taxon>
        <taxon>Heterobranchia</taxon>
        <taxon>Euthyneura</taxon>
        <taxon>Panpulmonata</taxon>
        <taxon>Sacoglossa</taxon>
        <taxon>Placobranchoidea</taxon>
        <taxon>Plakobranchidae</taxon>
        <taxon>Elysia</taxon>
    </lineage>
</organism>
<dbReference type="AlphaFoldDB" id="A0AAV4HE20"/>
<feature type="compositionally biased region" description="Basic and acidic residues" evidence="1">
    <location>
        <begin position="135"/>
        <end position="148"/>
    </location>
</feature>
<name>A0AAV4HE20_9GAST</name>
<evidence type="ECO:0000313" key="3">
    <source>
        <dbReference type="Proteomes" id="UP000762676"/>
    </source>
</evidence>
<feature type="region of interest" description="Disordered" evidence="1">
    <location>
        <begin position="128"/>
        <end position="168"/>
    </location>
</feature>
<proteinExistence type="predicted"/>
<reference evidence="2 3" key="1">
    <citation type="journal article" date="2021" name="Elife">
        <title>Chloroplast acquisition without the gene transfer in kleptoplastic sea slugs, Plakobranchus ocellatus.</title>
        <authorList>
            <person name="Maeda T."/>
            <person name="Takahashi S."/>
            <person name="Yoshida T."/>
            <person name="Shimamura S."/>
            <person name="Takaki Y."/>
            <person name="Nagai Y."/>
            <person name="Toyoda A."/>
            <person name="Suzuki Y."/>
            <person name="Arimoto A."/>
            <person name="Ishii H."/>
            <person name="Satoh N."/>
            <person name="Nishiyama T."/>
            <person name="Hasebe M."/>
            <person name="Maruyama T."/>
            <person name="Minagawa J."/>
            <person name="Obokata J."/>
            <person name="Shigenobu S."/>
        </authorList>
    </citation>
    <scope>NUCLEOTIDE SEQUENCE [LARGE SCALE GENOMIC DNA]</scope>
</reference>
<comment type="caution">
    <text evidence="2">The sequence shown here is derived from an EMBL/GenBank/DDBJ whole genome shotgun (WGS) entry which is preliminary data.</text>
</comment>
<dbReference type="PANTHER" id="PTHR14735:SF1">
    <property type="entry name" value="COILED-COIL DOMAIN-CONTAINING PROTEIN 134"/>
    <property type="match status" value="1"/>
</dbReference>
<feature type="compositionally biased region" description="Basic residues" evidence="1">
    <location>
        <begin position="149"/>
        <end position="162"/>
    </location>
</feature>
<dbReference type="Pfam" id="PF15002">
    <property type="entry name" value="ERK-JNK_inhib"/>
    <property type="match status" value="1"/>
</dbReference>
<dbReference type="Proteomes" id="UP000762676">
    <property type="component" value="Unassembled WGS sequence"/>
</dbReference>
<accession>A0AAV4HE20</accession>
<protein>
    <submittedName>
        <fullName evidence="2">Coiled-coil domain-containing protein 134</fullName>
    </submittedName>
</protein>
<dbReference type="InterPro" id="IPR026321">
    <property type="entry name" value="CC134"/>
</dbReference>
<gene>
    <name evidence="2" type="ORF">ElyMa_006296500</name>
</gene>
<dbReference type="PANTHER" id="PTHR14735">
    <property type="entry name" value="COILED-COIL DOMAIN-CONTAINING PROTEIN 134"/>
    <property type="match status" value="1"/>
</dbReference>